<sequence length="80" mass="8786">MQGSRLAQRADQQVALPRALRHLWGPVRLVALARHVWESGTNADVFLDSPHTDLDGYGSLEAATSHRTLLESTVPQGNNQ</sequence>
<name>A0AAJ4VQC9_9BURK</name>
<gene>
    <name evidence="1" type="ORF">C2L64_30875</name>
</gene>
<organism evidence="1 2">
    <name type="scientific">Paraburkholderia hospita</name>
    <dbReference type="NCBI Taxonomy" id="169430"/>
    <lineage>
        <taxon>Bacteria</taxon>
        <taxon>Pseudomonadati</taxon>
        <taxon>Pseudomonadota</taxon>
        <taxon>Betaproteobacteria</taxon>
        <taxon>Burkholderiales</taxon>
        <taxon>Burkholderiaceae</taxon>
        <taxon>Paraburkholderia</taxon>
    </lineage>
</organism>
<proteinExistence type="predicted"/>
<evidence type="ECO:0000313" key="1">
    <source>
        <dbReference type="EMBL" id="AUT72551.1"/>
    </source>
</evidence>
<dbReference type="AlphaFoldDB" id="A0AAJ4VQC9"/>
<evidence type="ECO:0000313" key="2">
    <source>
        <dbReference type="Proteomes" id="UP000236649"/>
    </source>
</evidence>
<dbReference type="KEGG" id="phs:C2L64_30875"/>
<dbReference type="EMBL" id="CP026106">
    <property type="protein sequence ID" value="AUT72551.1"/>
    <property type="molecule type" value="Genomic_DNA"/>
</dbReference>
<reference evidence="1 2" key="1">
    <citation type="submission" date="2018-01" db="EMBL/GenBank/DDBJ databases">
        <title>Species boundaries and ecological features among Paraburkholderia terrae DSMZ17804T, P. hospita DSMZ17164T and P. caribensis DSMZ13236T.</title>
        <authorList>
            <person name="Pratama A.A."/>
        </authorList>
    </citation>
    <scope>NUCLEOTIDE SEQUENCE [LARGE SCALE GENOMIC DNA]</scope>
    <source>
        <strain evidence="1 2">DSM 17164</strain>
    </source>
</reference>
<dbReference type="Proteomes" id="UP000236649">
    <property type="component" value="Chromosome 2"/>
</dbReference>
<accession>A0AAJ4VQC9</accession>
<protein>
    <submittedName>
        <fullName evidence="1">Uncharacterized protein</fullName>
    </submittedName>
</protein>